<organism evidence="2 3">
    <name type="scientific">Bifidobacterium thermacidophilum subsp. thermacidophilum</name>
    <dbReference type="NCBI Taxonomy" id="79262"/>
    <lineage>
        <taxon>Bacteria</taxon>
        <taxon>Bacillati</taxon>
        <taxon>Actinomycetota</taxon>
        <taxon>Actinomycetes</taxon>
        <taxon>Bifidobacteriales</taxon>
        <taxon>Bifidobacteriaceae</taxon>
        <taxon>Bifidobacterium</taxon>
    </lineage>
</organism>
<comment type="caution">
    <text evidence="2">The sequence shown here is derived from an EMBL/GenBank/DDBJ whole genome shotgun (WGS) entry which is preliminary data.</text>
</comment>
<protein>
    <submittedName>
        <fullName evidence="2">Uncharacterized protein</fullName>
    </submittedName>
</protein>
<feature type="compositionally biased region" description="Polar residues" evidence="1">
    <location>
        <begin position="26"/>
        <end position="37"/>
    </location>
</feature>
<reference evidence="2 3" key="1">
    <citation type="submission" date="2014-03" db="EMBL/GenBank/DDBJ databases">
        <title>Genomics of Bifidobacteria.</title>
        <authorList>
            <person name="Ventura M."/>
            <person name="Milani C."/>
            <person name="Lugli G.A."/>
        </authorList>
    </citation>
    <scope>NUCLEOTIDE SEQUENCE [LARGE SCALE GENOMIC DNA]</scope>
    <source>
        <strain evidence="2 3">LMG 21395</strain>
    </source>
</reference>
<proteinExistence type="predicted"/>
<sequence>MAQSRDSALPPGIDIHDFPWTGFDIKNQSANQSTNPSLGPGLPDQACTGASSKTPEPQDSR</sequence>
<evidence type="ECO:0000313" key="3">
    <source>
        <dbReference type="Proteomes" id="UP000029003"/>
    </source>
</evidence>
<gene>
    <name evidence="2" type="ORF">THER5_1805</name>
</gene>
<evidence type="ECO:0000256" key="1">
    <source>
        <dbReference type="SAM" id="MobiDB-lite"/>
    </source>
</evidence>
<dbReference type="Proteomes" id="UP000029003">
    <property type="component" value="Unassembled WGS sequence"/>
</dbReference>
<dbReference type="EMBL" id="JGZT01000003">
    <property type="protein sequence ID" value="KFJ04235.1"/>
    <property type="molecule type" value="Genomic_DNA"/>
</dbReference>
<dbReference type="AlphaFoldDB" id="A0A087E8Y4"/>
<feature type="region of interest" description="Disordered" evidence="1">
    <location>
        <begin position="1"/>
        <end position="61"/>
    </location>
</feature>
<name>A0A087E8Y4_9BIFI</name>
<evidence type="ECO:0000313" key="2">
    <source>
        <dbReference type="EMBL" id="KFJ04235.1"/>
    </source>
</evidence>
<accession>A0A087E8Y4</accession>